<dbReference type="InterPro" id="IPR000515">
    <property type="entry name" value="MetI-like"/>
</dbReference>
<dbReference type="KEGG" id="rain:Rai3103_06620"/>
<proteinExistence type="inferred from homology"/>
<dbReference type="Proteomes" id="UP000386847">
    <property type="component" value="Chromosome"/>
</dbReference>
<feature type="transmembrane region" description="Helical" evidence="9">
    <location>
        <begin position="131"/>
        <end position="155"/>
    </location>
</feature>
<comment type="subcellular location">
    <subcellularLocation>
        <location evidence="9">Cell membrane</location>
        <topology evidence="9">Multi-pass membrane protein</topology>
    </subcellularLocation>
    <subcellularLocation>
        <location evidence="1">Membrane</location>
        <topology evidence="1">Multi-pass membrane protein</topology>
    </subcellularLocation>
</comment>
<organism evidence="12 13">
    <name type="scientific">Raineyella fluvialis</name>
    <dbReference type="NCBI Taxonomy" id="2662261"/>
    <lineage>
        <taxon>Bacteria</taxon>
        <taxon>Bacillati</taxon>
        <taxon>Actinomycetota</taxon>
        <taxon>Actinomycetes</taxon>
        <taxon>Propionibacteriales</taxon>
        <taxon>Propionibacteriaceae</taxon>
        <taxon>Raineyella</taxon>
    </lineage>
</organism>
<dbReference type="InterPro" id="IPR005667">
    <property type="entry name" value="Sulph_transpt2"/>
</dbReference>
<dbReference type="GO" id="GO:0015419">
    <property type="term" value="F:ABC-type sulfate transporter activity"/>
    <property type="evidence" value="ECO:0007669"/>
    <property type="project" value="UniProtKB-UniRule"/>
</dbReference>
<protein>
    <recommendedName>
        <fullName evidence="10">Sulfate transport system permease protein CysT</fullName>
    </recommendedName>
</protein>
<evidence type="ECO:0000256" key="5">
    <source>
        <dbReference type="ARBA" id="ARBA00022989"/>
    </source>
</evidence>
<dbReference type="PANTHER" id="PTHR30406:SF8">
    <property type="entry name" value="SULFATE TRANSPORT SYSTEM PERMEASE PROTEIN CYST"/>
    <property type="match status" value="1"/>
</dbReference>
<keyword evidence="6 10" id="KW-0764">Sulfate transport</keyword>
<evidence type="ECO:0000256" key="10">
    <source>
        <dbReference type="RuleBase" id="RU366001"/>
    </source>
</evidence>
<evidence type="ECO:0000256" key="1">
    <source>
        <dbReference type="ARBA" id="ARBA00004141"/>
    </source>
</evidence>
<accession>A0A5Q2FAJ2</accession>
<dbReference type="CDD" id="cd06261">
    <property type="entry name" value="TM_PBP2"/>
    <property type="match status" value="1"/>
</dbReference>
<feature type="transmembrane region" description="Helical" evidence="9">
    <location>
        <begin position="21"/>
        <end position="43"/>
    </location>
</feature>
<dbReference type="Gene3D" id="1.10.3720.10">
    <property type="entry name" value="MetI-like"/>
    <property type="match status" value="1"/>
</dbReference>
<dbReference type="AlphaFoldDB" id="A0A5Q2FAJ2"/>
<dbReference type="GO" id="GO:0005886">
    <property type="term" value="C:plasma membrane"/>
    <property type="evidence" value="ECO:0007669"/>
    <property type="project" value="UniProtKB-SubCell"/>
</dbReference>
<evidence type="ECO:0000256" key="9">
    <source>
        <dbReference type="RuleBase" id="RU363032"/>
    </source>
</evidence>
<feature type="transmembrane region" description="Helical" evidence="9">
    <location>
        <begin position="242"/>
        <end position="262"/>
    </location>
</feature>
<keyword evidence="3 9" id="KW-0813">Transport</keyword>
<keyword evidence="7 9" id="KW-0472">Membrane</keyword>
<dbReference type="EMBL" id="CP045725">
    <property type="protein sequence ID" value="QGF23391.1"/>
    <property type="molecule type" value="Genomic_DNA"/>
</dbReference>
<keyword evidence="5 9" id="KW-1133">Transmembrane helix</keyword>
<evidence type="ECO:0000256" key="2">
    <source>
        <dbReference type="ARBA" id="ARBA00011779"/>
    </source>
</evidence>
<feature type="transmembrane region" description="Helical" evidence="9">
    <location>
        <begin position="104"/>
        <end position="125"/>
    </location>
</feature>
<keyword evidence="4 9" id="KW-0812">Transmembrane</keyword>
<gene>
    <name evidence="12" type="primary">cysT</name>
    <name evidence="12" type="ORF">Rai3103_06620</name>
</gene>
<reference evidence="12 13" key="1">
    <citation type="submission" date="2019-10" db="EMBL/GenBank/DDBJ databases">
        <title>Genomic analysis of Raineyella sp. CBA3103.</title>
        <authorList>
            <person name="Roh S.W."/>
        </authorList>
    </citation>
    <scope>NUCLEOTIDE SEQUENCE [LARGE SCALE GENOMIC DNA]</scope>
    <source>
        <strain evidence="12 13">CBA3103</strain>
    </source>
</reference>
<comment type="subunit">
    <text evidence="2">The complex is composed of two ATP-binding proteins (CysA), two transmembrane proteins (CysT and CysW) and a solute-binding protein (CysP).</text>
</comment>
<comment type="caution">
    <text evidence="10">Lacks conserved residue(s) required for the propagation of feature annotation.</text>
</comment>
<dbReference type="InterPro" id="IPR011865">
    <property type="entry name" value="CysT_permease"/>
</dbReference>
<evidence type="ECO:0000313" key="13">
    <source>
        <dbReference type="Proteomes" id="UP000386847"/>
    </source>
</evidence>
<comment type="function">
    <text evidence="8">Part of the ABC transporter complex CysAWTP (TC 3.A.1.6.1) involved in sulfate/thiosulfate import. Probably responsible for the translocation of the substrate across the membrane.</text>
</comment>
<evidence type="ECO:0000256" key="4">
    <source>
        <dbReference type="ARBA" id="ARBA00022692"/>
    </source>
</evidence>
<evidence type="ECO:0000256" key="6">
    <source>
        <dbReference type="ARBA" id="ARBA00023032"/>
    </source>
</evidence>
<evidence type="ECO:0000256" key="7">
    <source>
        <dbReference type="ARBA" id="ARBA00023136"/>
    </source>
</evidence>
<feature type="transmembrane region" description="Helical" evidence="9">
    <location>
        <begin position="63"/>
        <end position="92"/>
    </location>
</feature>
<sequence>MSLTTLKAPGGRFALGGVSGSALGVVVLWVSVLVALPIAALVATSLTGGPAGFWAAVTRPSALVTLGLTLALAAGVALLNAVAGTVIAWVLVRDDFRGKQIVDALIDLPFALPTIVASIVLLSLYGPESPVGVHLAGTRAGVLMALAFVTLPFVVRAVQPVMRELDADAEQAAASLGAPGWTIFRRIVWPVLLPAVASGTGLSFARAIGEFGSVVLIGGNLPGRTQIASQYIQQLIEVGDPASAAAVSVVLLLVSFVVLTTLRGLSSRMQQREEAS</sequence>
<dbReference type="PROSITE" id="PS50928">
    <property type="entry name" value="ABC_TM1"/>
    <property type="match status" value="1"/>
</dbReference>
<dbReference type="PANTHER" id="PTHR30406">
    <property type="entry name" value="SULFATE TRANSPORT SYSTEM PERMEASE PROTEIN"/>
    <property type="match status" value="1"/>
</dbReference>
<feature type="transmembrane region" description="Helical" evidence="9">
    <location>
        <begin position="187"/>
        <end position="208"/>
    </location>
</feature>
<dbReference type="RefSeq" id="WP_153571922.1">
    <property type="nucleotide sequence ID" value="NZ_CP045725.1"/>
</dbReference>
<evidence type="ECO:0000256" key="3">
    <source>
        <dbReference type="ARBA" id="ARBA00022448"/>
    </source>
</evidence>
<evidence type="ECO:0000259" key="11">
    <source>
        <dbReference type="PROSITE" id="PS50928"/>
    </source>
</evidence>
<feature type="domain" description="ABC transmembrane type-1" evidence="11">
    <location>
        <begin position="66"/>
        <end position="262"/>
    </location>
</feature>
<dbReference type="Pfam" id="PF00528">
    <property type="entry name" value="BPD_transp_1"/>
    <property type="match status" value="1"/>
</dbReference>
<dbReference type="InterPro" id="IPR035906">
    <property type="entry name" value="MetI-like_sf"/>
</dbReference>
<name>A0A5Q2FAJ2_9ACTN</name>
<dbReference type="NCBIfam" id="TIGR02139">
    <property type="entry name" value="permease_CysT"/>
    <property type="match status" value="1"/>
</dbReference>
<dbReference type="SUPFAM" id="SSF161098">
    <property type="entry name" value="MetI-like"/>
    <property type="match status" value="1"/>
</dbReference>
<keyword evidence="13" id="KW-1185">Reference proteome</keyword>
<comment type="function">
    <text evidence="10">Part of the ABC transporter complex (TC 3.A.1.6.1) involved in sulfate/thiosulfate import.</text>
</comment>
<evidence type="ECO:0000256" key="8">
    <source>
        <dbReference type="ARBA" id="ARBA00025323"/>
    </source>
</evidence>
<evidence type="ECO:0000313" key="12">
    <source>
        <dbReference type="EMBL" id="QGF23391.1"/>
    </source>
</evidence>
<comment type="similarity">
    <text evidence="10">Belongs to the binding-protein-dependent transport system permease family. CysTW subfamily.</text>
</comment>